<protein>
    <submittedName>
        <fullName evidence="2">Spermatogenesis associated 22</fullName>
    </submittedName>
</protein>
<feature type="region of interest" description="Disordered" evidence="1">
    <location>
        <begin position="204"/>
        <end position="223"/>
    </location>
</feature>
<accession>A0AA35LED0</accession>
<proteinExistence type="predicted"/>
<dbReference type="PANTHER" id="PTHR35258:SF1">
    <property type="entry name" value="SPERMATOGENESIS-ASSOCIATED PROTEIN 22"/>
    <property type="match status" value="1"/>
</dbReference>
<dbReference type="PANTHER" id="PTHR35258">
    <property type="entry name" value="SPERMATOGENESIS-ASSOCIATED PROTEIN 22"/>
    <property type="match status" value="1"/>
</dbReference>
<dbReference type="GO" id="GO:0051445">
    <property type="term" value="P:regulation of meiotic cell cycle"/>
    <property type="evidence" value="ECO:0007669"/>
    <property type="project" value="TreeGrafter"/>
</dbReference>
<dbReference type="GO" id="GO:0007276">
    <property type="term" value="P:gamete generation"/>
    <property type="evidence" value="ECO:0007669"/>
    <property type="project" value="InterPro"/>
</dbReference>
<evidence type="ECO:0000313" key="3">
    <source>
        <dbReference type="Proteomes" id="UP001178461"/>
    </source>
</evidence>
<dbReference type="GO" id="GO:0007129">
    <property type="term" value="P:homologous chromosome pairing at meiosis"/>
    <property type="evidence" value="ECO:0007669"/>
    <property type="project" value="InterPro"/>
</dbReference>
<evidence type="ECO:0000256" key="1">
    <source>
        <dbReference type="SAM" id="MobiDB-lite"/>
    </source>
</evidence>
<feature type="compositionally biased region" description="Polar residues" evidence="1">
    <location>
        <begin position="213"/>
        <end position="223"/>
    </location>
</feature>
<organism evidence="2 3">
    <name type="scientific">Podarcis lilfordi</name>
    <name type="common">Lilford's wall lizard</name>
    <dbReference type="NCBI Taxonomy" id="74358"/>
    <lineage>
        <taxon>Eukaryota</taxon>
        <taxon>Metazoa</taxon>
        <taxon>Chordata</taxon>
        <taxon>Craniata</taxon>
        <taxon>Vertebrata</taxon>
        <taxon>Euteleostomi</taxon>
        <taxon>Lepidosauria</taxon>
        <taxon>Squamata</taxon>
        <taxon>Bifurcata</taxon>
        <taxon>Unidentata</taxon>
        <taxon>Episquamata</taxon>
        <taxon>Laterata</taxon>
        <taxon>Lacertibaenia</taxon>
        <taxon>Lacertidae</taxon>
        <taxon>Podarcis</taxon>
    </lineage>
</organism>
<sequence>MRQGLLSGVVNDGIIFILLKLGIVEGEMKRTLTDSSNRSTAGYLPVPLFNQKKRNRQPLTSNPLKNELFTTKPSENVDYSAMLADFEWETAKPEPTRLQKTIPAELPVPPSVLRHPNAPTSAVSQAGKNFNNWRLEERNNTWKRNNFPALGSGTDNRKGSQLDNSPECLMGTGSKQQKSAGYSHGSKAGGAEQSYPATAQWPAGKNTVPRGPQGQSTSYTFKPSPLQQKVNEKKADSAQDVKIVQKWPAAFQAKLQEKDNSLRIISVVIESMKHWSQYTNKVPLLFEVLGVLDSAVTPGQYGAKTFLLRDGKESMPCVFYEIDRELPRLIRGRVHRCMGNYDTKRKVFKCVSVRPATVPEQQTFQNFVKIADTEMSKYVKTSNEV</sequence>
<dbReference type="GO" id="GO:0000711">
    <property type="term" value="P:meiotic DNA repair synthesis"/>
    <property type="evidence" value="ECO:0007669"/>
    <property type="project" value="InterPro"/>
</dbReference>
<dbReference type="Proteomes" id="UP001178461">
    <property type="component" value="Chromosome 15"/>
</dbReference>
<feature type="region of interest" description="Disordered" evidence="1">
    <location>
        <begin position="144"/>
        <end position="196"/>
    </location>
</feature>
<keyword evidence="3" id="KW-1185">Reference proteome</keyword>
<gene>
    <name evidence="2" type="ORF">PODLI_1B038369</name>
</gene>
<evidence type="ECO:0000313" key="2">
    <source>
        <dbReference type="EMBL" id="CAI5794747.1"/>
    </source>
</evidence>
<dbReference type="EMBL" id="OX395141">
    <property type="protein sequence ID" value="CAI5794747.1"/>
    <property type="molecule type" value="Genomic_DNA"/>
</dbReference>
<dbReference type="InterPro" id="IPR033536">
    <property type="entry name" value="Spata22"/>
</dbReference>
<name>A0AA35LED0_9SAUR</name>
<dbReference type="AlphaFoldDB" id="A0AA35LED0"/>
<reference evidence="2" key="1">
    <citation type="submission" date="2022-12" db="EMBL/GenBank/DDBJ databases">
        <authorList>
            <person name="Alioto T."/>
            <person name="Alioto T."/>
            <person name="Gomez Garrido J."/>
        </authorList>
    </citation>
    <scope>NUCLEOTIDE SEQUENCE</scope>
</reference>